<proteinExistence type="predicted"/>
<organism evidence="1 2">
    <name type="scientific">Moniliophthora roreri (strain MCA 2997)</name>
    <name type="common">Cocoa frosty pod rot fungus</name>
    <name type="synonym">Crinipellis roreri</name>
    <dbReference type="NCBI Taxonomy" id="1381753"/>
    <lineage>
        <taxon>Eukaryota</taxon>
        <taxon>Fungi</taxon>
        <taxon>Dikarya</taxon>
        <taxon>Basidiomycota</taxon>
        <taxon>Agaricomycotina</taxon>
        <taxon>Agaricomycetes</taxon>
        <taxon>Agaricomycetidae</taxon>
        <taxon>Agaricales</taxon>
        <taxon>Marasmiineae</taxon>
        <taxon>Marasmiaceae</taxon>
        <taxon>Moniliophthora</taxon>
    </lineage>
</organism>
<dbReference type="Proteomes" id="UP000017559">
    <property type="component" value="Unassembled WGS sequence"/>
</dbReference>
<dbReference type="KEGG" id="mrr:Moror_8627"/>
<accession>V2XB02</accession>
<protein>
    <submittedName>
        <fullName evidence="1">Uncharacterized protein</fullName>
    </submittedName>
</protein>
<reference evidence="1 2" key="1">
    <citation type="journal article" date="2014" name="BMC Genomics">
        <title>Genome and secretome analysis of the hemibiotrophic fungal pathogen, Moniliophthora roreri, which causes frosty pod rot disease of cacao: mechanisms of the biotrophic and necrotrophic phases.</title>
        <authorList>
            <person name="Meinhardt L.W."/>
            <person name="Costa G.G.L."/>
            <person name="Thomazella D.P.T."/>
            <person name="Teixeira P.J.P.L."/>
            <person name="Carazzolle M.F."/>
            <person name="Schuster S.C."/>
            <person name="Carlson J.E."/>
            <person name="Guiltinan M.J."/>
            <person name="Mieczkowski P."/>
            <person name="Farmer A."/>
            <person name="Ramaraj T."/>
            <person name="Crozier J."/>
            <person name="Davis R.E."/>
            <person name="Shao J."/>
            <person name="Melnick R.L."/>
            <person name="Pereira G.A.G."/>
            <person name="Bailey B.A."/>
        </authorList>
    </citation>
    <scope>NUCLEOTIDE SEQUENCE [LARGE SCALE GENOMIC DNA]</scope>
    <source>
        <strain evidence="1 2">MCA 2997</strain>
    </source>
</reference>
<dbReference type="EMBL" id="AWSO01000536">
    <property type="protein sequence ID" value="ESK89635.1"/>
    <property type="molecule type" value="Genomic_DNA"/>
</dbReference>
<evidence type="ECO:0000313" key="2">
    <source>
        <dbReference type="Proteomes" id="UP000017559"/>
    </source>
</evidence>
<gene>
    <name evidence="1" type="ORF">Moror_8627</name>
</gene>
<dbReference type="AlphaFoldDB" id="V2XB02"/>
<dbReference type="HOGENOM" id="CLU_1175696_0_0_1"/>
<keyword evidence="2" id="KW-1185">Reference proteome</keyword>
<sequence>MKNATRINSWENRCIHTSRAPDILVKINTRATDSIVTIENPKLEESKHVPTAIDMTMKKAKMGSSALLRLIGIRLEARDKTLGLECPHAKPRKAPSFSRIASLETLIQSQQRVVLMYLNCHCCEWKSRYFVFRTDLGFGSFLRWLFPWKLPLTLSNYTRGHLRSWLQLVVPEHHSWTESIWRGRLFIVYSYQVHVAGYYLVTALLFPAKYIVYGAPLRCVWESKERRERTSRKRAM</sequence>
<evidence type="ECO:0000313" key="1">
    <source>
        <dbReference type="EMBL" id="ESK89635.1"/>
    </source>
</evidence>
<name>V2XB02_MONRO</name>
<comment type="caution">
    <text evidence="1">The sequence shown here is derived from an EMBL/GenBank/DDBJ whole genome shotgun (WGS) entry which is preliminary data.</text>
</comment>